<dbReference type="AlphaFoldDB" id="A0A7W8MTP5"/>
<reference evidence="1 2" key="1">
    <citation type="submission" date="2020-08" db="EMBL/GenBank/DDBJ databases">
        <title>Genomic Encyclopedia of Type Strains, Phase IV (KMG-IV): sequencing the most valuable type-strain genomes for metagenomic binning, comparative biology and taxonomic classification.</title>
        <authorList>
            <person name="Goeker M."/>
        </authorList>
    </citation>
    <scope>NUCLEOTIDE SEQUENCE [LARGE SCALE GENOMIC DNA]</scope>
    <source>
        <strain evidence="1 2">DSM 16325</strain>
    </source>
</reference>
<organism evidence="1 2">
    <name type="scientific">Anoxybacteroides tepidamans</name>
    <dbReference type="NCBI Taxonomy" id="265948"/>
    <lineage>
        <taxon>Bacteria</taxon>
        <taxon>Bacillati</taxon>
        <taxon>Bacillota</taxon>
        <taxon>Bacilli</taxon>
        <taxon>Bacillales</taxon>
        <taxon>Anoxybacillaceae</taxon>
        <taxon>Anoxybacteroides</taxon>
    </lineage>
</organism>
<sequence>MAFGIQRQELEEWKKKVKNGEIAFLTHFWYDARFPNYTTVTKVGCSDLEKLLAWGTKYNLRPEWIHKRDSFPHFDLLGEKQKEILQQEGLIDHLKRFRL</sequence>
<evidence type="ECO:0008006" key="3">
    <source>
        <dbReference type="Google" id="ProtNLM"/>
    </source>
</evidence>
<dbReference type="RefSeq" id="WP_183250830.1">
    <property type="nucleotide sequence ID" value="NZ_JACHEP010000001.1"/>
</dbReference>
<protein>
    <recommendedName>
        <fullName evidence="3">YneQ</fullName>
    </recommendedName>
</protein>
<comment type="caution">
    <text evidence="1">The sequence shown here is derived from an EMBL/GenBank/DDBJ whole genome shotgun (WGS) entry which is preliminary data.</text>
</comment>
<accession>A0A7W8MTP5</accession>
<evidence type="ECO:0000313" key="2">
    <source>
        <dbReference type="Proteomes" id="UP000520011"/>
    </source>
</evidence>
<name>A0A7W8MTP5_9BACL</name>
<gene>
    <name evidence="1" type="ORF">HNQ34_000115</name>
</gene>
<evidence type="ECO:0000313" key="1">
    <source>
        <dbReference type="EMBL" id="MBB5323038.1"/>
    </source>
</evidence>
<proteinExistence type="predicted"/>
<dbReference type="EMBL" id="JACHEP010000001">
    <property type="protein sequence ID" value="MBB5323038.1"/>
    <property type="molecule type" value="Genomic_DNA"/>
</dbReference>
<keyword evidence="2" id="KW-1185">Reference proteome</keyword>
<dbReference type="Proteomes" id="UP000520011">
    <property type="component" value="Unassembled WGS sequence"/>
</dbReference>